<gene>
    <name evidence="11" type="ORF">FISHEDRAFT_18487</name>
</gene>
<protein>
    <recommendedName>
        <fullName evidence="9">Protein YIF1</fullName>
    </recommendedName>
</protein>
<evidence type="ECO:0000313" key="11">
    <source>
        <dbReference type="EMBL" id="KIY48353.1"/>
    </source>
</evidence>
<dbReference type="PANTHER" id="PTHR14083:SF0">
    <property type="entry name" value="YIP1D-INTERACTING FACTOR 1, ISOFORM C"/>
    <property type="match status" value="1"/>
</dbReference>
<evidence type="ECO:0000256" key="10">
    <source>
        <dbReference type="SAM" id="MobiDB-lite"/>
    </source>
</evidence>
<dbReference type="EMBL" id="KN881851">
    <property type="protein sequence ID" value="KIY48353.1"/>
    <property type="molecule type" value="Genomic_DNA"/>
</dbReference>
<organism evidence="11 12">
    <name type="scientific">Fistulina hepatica ATCC 64428</name>
    <dbReference type="NCBI Taxonomy" id="1128425"/>
    <lineage>
        <taxon>Eukaryota</taxon>
        <taxon>Fungi</taxon>
        <taxon>Dikarya</taxon>
        <taxon>Basidiomycota</taxon>
        <taxon>Agaricomycotina</taxon>
        <taxon>Agaricomycetes</taxon>
        <taxon>Agaricomycetidae</taxon>
        <taxon>Agaricales</taxon>
        <taxon>Fistulinaceae</taxon>
        <taxon>Fistulina</taxon>
    </lineage>
</organism>
<keyword evidence="3" id="KW-0812">Transmembrane</keyword>
<keyword evidence="8" id="KW-0472">Membrane</keyword>
<dbReference type="AlphaFoldDB" id="A0A0D7ABZ4"/>
<evidence type="ECO:0000256" key="8">
    <source>
        <dbReference type="ARBA" id="ARBA00023136"/>
    </source>
</evidence>
<evidence type="ECO:0000256" key="4">
    <source>
        <dbReference type="ARBA" id="ARBA00022824"/>
    </source>
</evidence>
<accession>A0A0D7ABZ4</accession>
<evidence type="ECO:0000256" key="7">
    <source>
        <dbReference type="ARBA" id="ARBA00023034"/>
    </source>
</evidence>
<dbReference type="OrthoDB" id="337750at2759"/>
<feature type="compositionally biased region" description="Pro residues" evidence="10">
    <location>
        <begin position="1"/>
        <end position="21"/>
    </location>
</feature>
<comment type="function">
    <text evidence="9">Has a role in transport between endoplasmic reticulum and Golgi.</text>
</comment>
<dbReference type="Pfam" id="PF03878">
    <property type="entry name" value="YIF1"/>
    <property type="match status" value="1"/>
</dbReference>
<evidence type="ECO:0000256" key="5">
    <source>
        <dbReference type="ARBA" id="ARBA00022927"/>
    </source>
</evidence>
<keyword evidence="5 9" id="KW-0653">Protein transport</keyword>
<dbReference type="GO" id="GO:0015031">
    <property type="term" value="P:protein transport"/>
    <property type="evidence" value="ECO:0007669"/>
    <property type="project" value="UniProtKB-KW"/>
</dbReference>
<evidence type="ECO:0000256" key="9">
    <source>
        <dbReference type="RuleBase" id="RU368073"/>
    </source>
</evidence>
<dbReference type="Proteomes" id="UP000054144">
    <property type="component" value="Unassembled WGS sequence"/>
</dbReference>
<feature type="region of interest" description="Disordered" evidence="10">
    <location>
        <begin position="1"/>
        <end position="45"/>
    </location>
</feature>
<dbReference type="PANTHER" id="PTHR14083">
    <property type="entry name" value="YIP1 INTERACTING FACTOR HOMOLOG YIF1 PROTEIN"/>
    <property type="match status" value="1"/>
</dbReference>
<sequence>PPLRHPVPTHPAYIPEPPSTPGSPATGYQRYSSSPQPNQNQPQTSQYFWPGVGMAGLGVNDATAQIGMQLGHSAVAAGQEYMQKNFGSLIPRTISVKHHFNVSNSYVLHKLQVVLFPWIHKPWGRRKASTGAERQYNNPYQQPQNFLPPRQDINSPDLYIPTMAIITYVLVNGLQQGLQGGFKPQVLGELFSMSLFVIFCDLCFIKLGCFLLSIPSSDSLTMVDLIAYAGYKFVG</sequence>
<keyword evidence="2 9" id="KW-0813">Transport</keyword>
<comment type="similarity">
    <text evidence="1 9">Belongs to the YIF1 family.</text>
</comment>
<feature type="non-terminal residue" evidence="11">
    <location>
        <position position="235"/>
    </location>
</feature>
<keyword evidence="7 9" id="KW-0333">Golgi apparatus</keyword>
<dbReference type="GO" id="GO:0005789">
    <property type="term" value="C:endoplasmic reticulum membrane"/>
    <property type="evidence" value="ECO:0007669"/>
    <property type="project" value="UniProtKB-SubCell"/>
</dbReference>
<dbReference type="GO" id="GO:0005793">
    <property type="term" value="C:endoplasmic reticulum-Golgi intermediate compartment"/>
    <property type="evidence" value="ECO:0007669"/>
    <property type="project" value="UniProtKB-UniRule"/>
</dbReference>
<dbReference type="GO" id="GO:0000139">
    <property type="term" value="C:Golgi membrane"/>
    <property type="evidence" value="ECO:0007669"/>
    <property type="project" value="UniProtKB-SubCell"/>
</dbReference>
<keyword evidence="4 9" id="KW-0256">Endoplasmic reticulum</keyword>
<keyword evidence="6" id="KW-1133">Transmembrane helix</keyword>
<feature type="non-terminal residue" evidence="11">
    <location>
        <position position="1"/>
    </location>
</feature>
<comment type="subcellular location">
    <subcellularLocation>
        <location evidence="9">Endoplasmic reticulum membrane</location>
        <topology evidence="9">Multi-pass membrane protein</topology>
    </subcellularLocation>
    <subcellularLocation>
        <location evidence="9">Golgi apparatus membrane</location>
        <topology evidence="9">Multi-pass membrane protein</topology>
    </subcellularLocation>
</comment>
<dbReference type="GO" id="GO:0006888">
    <property type="term" value="P:endoplasmic reticulum to Golgi vesicle-mediated transport"/>
    <property type="evidence" value="ECO:0007669"/>
    <property type="project" value="UniProtKB-UniRule"/>
</dbReference>
<reference evidence="11 12" key="1">
    <citation type="journal article" date="2015" name="Fungal Genet. Biol.">
        <title>Evolution of novel wood decay mechanisms in Agaricales revealed by the genome sequences of Fistulina hepatica and Cylindrobasidium torrendii.</title>
        <authorList>
            <person name="Floudas D."/>
            <person name="Held B.W."/>
            <person name="Riley R."/>
            <person name="Nagy L.G."/>
            <person name="Koehler G."/>
            <person name="Ransdell A.S."/>
            <person name="Younus H."/>
            <person name="Chow J."/>
            <person name="Chiniquy J."/>
            <person name="Lipzen A."/>
            <person name="Tritt A."/>
            <person name="Sun H."/>
            <person name="Haridas S."/>
            <person name="LaButti K."/>
            <person name="Ohm R.A."/>
            <person name="Kues U."/>
            <person name="Blanchette R.A."/>
            <person name="Grigoriev I.V."/>
            <person name="Minto R.E."/>
            <person name="Hibbett D.S."/>
        </authorList>
    </citation>
    <scope>NUCLEOTIDE SEQUENCE [LARGE SCALE GENOMIC DNA]</scope>
    <source>
        <strain evidence="11 12">ATCC 64428</strain>
    </source>
</reference>
<keyword evidence="12" id="KW-1185">Reference proteome</keyword>
<feature type="compositionally biased region" description="Low complexity" evidence="10">
    <location>
        <begin position="28"/>
        <end position="45"/>
    </location>
</feature>
<evidence type="ECO:0000256" key="3">
    <source>
        <dbReference type="ARBA" id="ARBA00022692"/>
    </source>
</evidence>
<dbReference type="GO" id="GO:0030134">
    <property type="term" value="C:COPII-coated ER to Golgi transport vesicle"/>
    <property type="evidence" value="ECO:0007669"/>
    <property type="project" value="TreeGrafter"/>
</dbReference>
<evidence type="ECO:0000256" key="6">
    <source>
        <dbReference type="ARBA" id="ARBA00022989"/>
    </source>
</evidence>
<dbReference type="InterPro" id="IPR005578">
    <property type="entry name" value="Yif1_fam"/>
</dbReference>
<evidence type="ECO:0000256" key="2">
    <source>
        <dbReference type="ARBA" id="ARBA00022448"/>
    </source>
</evidence>
<proteinExistence type="inferred from homology"/>
<evidence type="ECO:0000256" key="1">
    <source>
        <dbReference type="ARBA" id="ARBA00009727"/>
    </source>
</evidence>
<evidence type="ECO:0000313" key="12">
    <source>
        <dbReference type="Proteomes" id="UP000054144"/>
    </source>
</evidence>
<name>A0A0D7ABZ4_9AGAR</name>